<comment type="subcellular location">
    <subcellularLocation>
        <location evidence="1">Membrane</location>
    </subcellularLocation>
</comment>
<dbReference type="Proteomes" id="UP000238362">
    <property type="component" value="Unassembled WGS sequence"/>
</dbReference>
<comment type="similarity">
    <text evidence="2">Belongs to the transpeptidase family.</text>
</comment>
<dbReference type="InterPro" id="IPR012338">
    <property type="entry name" value="Beta-lactam/transpept-like"/>
</dbReference>
<dbReference type="GO" id="GO:0071555">
    <property type="term" value="P:cell wall organization"/>
    <property type="evidence" value="ECO:0007669"/>
    <property type="project" value="TreeGrafter"/>
</dbReference>
<dbReference type="GO" id="GO:0051301">
    <property type="term" value="P:cell division"/>
    <property type="evidence" value="ECO:0007669"/>
    <property type="project" value="UniProtKB-KW"/>
</dbReference>
<dbReference type="PANTHER" id="PTHR30627:SF1">
    <property type="entry name" value="PEPTIDOGLYCAN D,D-TRANSPEPTIDASE FTSI"/>
    <property type="match status" value="1"/>
</dbReference>
<dbReference type="InterPro" id="IPR050515">
    <property type="entry name" value="Beta-lactam/transpept"/>
</dbReference>
<dbReference type="Pfam" id="PF03717">
    <property type="entry name" value="PBP_dimer"/>
    <property type="match status" value="1"/>
</dbReference>
<evidence type="ECO:0000259" key="5">
    <source>
        <dbReference type="Pfam" id="PF00905"/>
    </source>
</evidence>
<keyword evidence="7" id="KW-0132">Cell division</keyword>
<dbReference type="GO" id="GO:0008658">
    <property type="term" value="F:penicillin binding"/>
    <property type="evidence" value="ECO:0007669"/>
    <property type="project" value="InterPro"/>
</dbReference>
<sequence length="664" mass="70966">MAGKARPRGGIRAGGGARARAAGAAAAGTRGGARAGGKARAAGGARRTYSARARRGGVSAADHGHRNRFKAGRILLVVLLVAAGLKLVHIQTFEAEALSAKAERQRTTTIDIPAQRGSIVDRNGAKLAFSVETRTLWANLRLMRKNWAEYAREHPGTDLNYDRRVEQIATYIAGRLPARTSEQELLDLFHKDASFTYLVDGVEPSVADDITEKFPEIGFEKRAEREYPGGELASNILGLANWRMESPDVSKHNIHGLAGLELTRDDDLAGQPGRQIVDTAQGNDVVIPGTERDLRPAVPGSDLELTIDSDAQYVLQNELSSYVAESKAQGGSAVILDSQTGEVYALADSKPFDPNDTSDLDPEALRNDAISLPFEPGSVNKVVTAAAAIEAGVAKPDSVFEVPDSIEVADHVVHDAWQHPTQKFTTTGIFAKSSNVGTLMLAEKLGPERFVRMLEKFGLGQRTGIGLPGESPGYVPPREDWSGTTFGNLPIGQGLSMTVVQMASMYQAIANDGVRVEPRVVKAKITPDGARVPEPAPQETRVVSERTADTVKNMLRAVTQDGEGFDRGTGTAAALEGYQISGKTGTGQQVDPDTGAYSDHLYNITFAGILPADNPRFVVGIRLDAPQASSSAAPLFHDIASYLAQRYQIPLSDQPTPVVPLVLS</sequence>
<dbReference type="InterPro" id="IPR005311">
    <property type="entry name" value="PBP_dimer"/>
</dbReference>
<dbReference type="Pfam" id="PF00905">
    <property type="entry name" value="Transpeptidase"/>
    <property type="match status" value="1"/>
</dbReference>
<keyword evidence="7" id="KW-0131">Cell cycle</keyword>
<evidence type="ECO:0000256" key="2">
    <source>
        <dbReference type="ARBA" id="ARBA00007171"/>
    </source>
</evidence>
<gene>
    <name evidence="7" type="ORF">B0I33_101293</name>
</gene>
<dbReference type="RefSeq" id="WP_106176648.1">
    <property type="nucleotide sequence ID" value="NZ_PVNH01000001.1"/>
</dbReference>
<dbReference type="PANTHER" id="PTHR30627">
    <property type="entry name" value="PEPTIDOGLYCAN D,D-TRANSPEPTIDASE"/>
    <property type="match status" value="1"/>
</dbReference>
<dbReference type="Gene3D" id="3.90.1310.10">
    <property type="entry name" value="Penicillin-binding protein 2a (Domain 2)"/>
    <property type="match status" value="1"/>
</dbReference>
<dbReference type="SUPFAM" id="SSF56601">
    <property type="entry name" value="beta-lactamase/transpeptidase-like"/>
    <property type="match status" value="1"/>
</dbReference>
<dbReference type="Gene3D" id="3.40.710.10">
    <property type="entry name" value="DD-peptidase/beta-lactamase superfamily"/>
    <property type="match status" value="1"/>
</dbReference>
<feature type="domain" description="Penicillin-binding protein transpeptidase" evidence="5">
    <location>
        <begin position="331"/>
        <end position="639"/>
    </location>
</feature>
<reference evidence="7 8" key="1">
    <citation type="submission" date="2018-03" db="EMBL/GenBank/DDBJ databases">
        <title>Genomic Encyclopedia of Type Strains, Phase III (KMG-III): the genomes of soil and plant-associated and newly described type strains.</title>
        <authorList>
            <person name="Whitman W."/>
        </authorList>
    </citation>
    <scope>NUCLEOTIDE SEQUENCE [LARGE SCALE GENOMIC DNA]</scope>
    <source>
        <strain evidence="7 8">CGMCC 4.7125</strain>
    </source>
</reference>
<evidence type="ECO:0000313" key="8">
    <source>
        <dbReference type="Proteomes" id="UP000238362"/>
    </source>
</evidence>
<proteinExistence type="inferred from homology"/>
<accession>A0A2T0M339</accession>
<dbReference type="InterPro" id="IPR001460">
    <property type="entry name" value="PCN-bd_Tpept"/>
</dbReference>
<feature type="region of interest" description="Disordered" evidence="4">
    <location>
        <begin position="25"/>
        <end position="62"/>
    </location>
</feature>
<evidence type="ECO:0000313" key="7">
    <source>
        <dbReference type="EMBL" id="PRX51140.1"/>
    </source>
</evidence>
<comment type="caution">
    <text evidence="7">The sequence shown here is derived from an EMBL/GenBank/DDBJ whole genome shotgun (WGS) entry which is preliminary data.</text>
</comment>
<evidence type="ECO:0000256" key="3">
    <source>
        <dbReference type="ARBA" id="ARBA00023136"/>
    </source>
</evidence>
<dbReference type="Gene3D" id="3.30.450.330">
    <property type="match status" value="1"/>
</dbReference>
<evidence type="ECO:0000256" key="1">
    <source>
        <dbReference type="ARBA" id="ARBA00004370"/>
    </source>
</evidence>
<dbReference type="OrthoDB" id="9789078at2"/>
<name>A0A2T0M339_9PSEU</name>
<dbReference type="AlphaFoldDB" id="A0A2T0M339"/>
<feature type="compositionally biased region" description="Low complexity" evidence="4">
    <location>
        <begin position="36"/>
        <end position="61"/>
    </location>
</feature>
<dbReference type="SUPFAM" id="SSF56519">
    <property type="entry name" value="Penicillin binding protein dimerisation domain"/>
    <property type="match status" value="1"/>
</dbReference>
<keyword evidence="3" id="KW-0472">Membrane</keyword>
<dbReference type="EMBL" id="PVNH01000001">
    <property type="protein sequence ID" value="PRX51140.1"/>
    <property type="molecule type" value="Genomic_DNA"/>
</dbReference>
<dbReference type="InterPro" id="IPR036138">
    <property type="entry name" value="PBP_dimer_sf"/>
</dbReference>
<evidence type="ECO:0000256" key="4">
    <source>
        <dbReference type="SAM" id="MobiDB-lite"/>
    </source>
</evidence>
<dbReference type="GO" id="GO:0005886">
    <property type="term" value="C:plasma membrane"/>
    <property type="evidence" value="ECO:0007669"/>
    <property type="project" value="TreeGrafter"/>
</dbReference>
<protein>
    <submittedName>
        <fullName evidence="7">Cell division protein FtsI (Penicillin-binding protein 3)</fullName>
    </submittedName>
</protein>
<feature type="domain" description="Penicillin-binding protein dimerisation" evidence="6">
    <location>
        <begin position="112"/>
        <end position="284"/>
    </location>
</feature>
<evidence type="ECO:0000259" key="6">
    <source>
        <dbReference type="Pfam" id="PF03717"/>
    </source>
</evidence>
<keyword evidence="8" id="KW-1185">Reference proteome</keyword>
<organism evidence="7 8">
    <name type="scientific">Prauserella shujinwangii</name>
    <dbReference type="NCBI Taxonomy" id="1453103"/>
    <lineage>
        <taxon>Bacteria</taxon>
        <taxon>Bacillati</taxon>
        <taxon>Actinomycetota</taxon>
        <taxon>Actinomycetes</taxon>
        <taxon>Pseudonocardiales</taxon>
        <taxon>Pseudonocardiaceae</taxon>
        <taxon>Prauserella</taxon>
    </lineage>
</organism>